<dbReference type="Pfam" id="PF02018">
    <property type="entry name" value="CBM_4_9"/>
    <property type="match status" value="1"/>
</dbReference>
<dbReference type="Proteomes" id="UP000006889">
    <property type="component" value="Chromosome"/>
</dbReference>
<comment type="similarity">
    <text evidence="1">Belongs to the glycosyl hydrolase 43 family.</text>
</comment>
<dbReference type="CDD" id="cd04084">
    <property type="entry name" value="CBM6_xylanase-like"/>
    <property type="match status" value="1"/>
</dbReference>
<sequence length="1351" mass="152485">MWENNTMLISKKSMSKLIATIFILFALIFHISSILTENAYFMNSSTGGLKLSIKNNLSENPIILSDIPDPDVIRVGNNYYMVSTTMHMTPGVPIMHSTDLVNWRIIGYVYDRLEDNDAHNLKNGLNIYGKGQWAACIRYYKGKFYVLFGSLDTGKTYLFSSSQITGPWERTEINEYLHDPSLLFDDNGKAYIIYGGSEIRVRELTSDLKALNPKGINKVIIKSKIEGLEEGSHAYKINGKYYIITIRWKKGGIREVCVYRSDKIDGPYEGRLALSDTMGYKNNGVAQGGLVDTPDGKWYSMLFQDHDAVGRVPVLVPVRWEDGWPVFGDEKGRVPTKFEKPGKSNFTTEVVKSDEFYQEKPEISPRRFEVLKNTEVTAKEEISVNGDFSRGKVGWKGKDGAKIEVVKETGKNVLHVYSLTDENSGVQQNLTGRIEKGKKYRTVFRIKYTNGPDTAEIVLSAKLSYNDKETYKELVRGYANKNEWVSISGTFEILQDFETISLFIKALPAGNKNKNEKITDYYISYVSIKEILSSDIESKETAPNGSVLGLTWQWNHNPDNSKWSLLERKGFLRLRTCDVVKDIQQARNTLTQRTVGPKCSGWILMDVRNMNDGDWAGLAAFQQEYGFIGVTKQANRFYIVMVEKGNEIAREKLMQTMVYLKVDFDFEIDKAYFYYSYDGVNWTKFGSDLAMRYTIPHFMGYRFAIFNYATKKPGGYVDIDFFKFENKLTGTKTENNYKVYLEEEAISFDNTTSKTHEVSVLTNLIPYNADLKQIVAVFTHPEWLDVVGVIKTSKLLDKSTVKIVKDNANQTTIIISNLNNRGSTVNNTWEKLMKLQLKQKQKLTQSVKSEVLIKWFEIQTVKEKICYGSDSAVTKIEYIAPKEPVGKIPTNANPLIAHKFGADPAVLVYNDRVYVYLTNDILEYDENGKIKDNTYSKINKITVISSDDLVNWTDHGEIEVAGPNGIAKWAMHSWAPAVAYKKINGKDKFFLYFGNSGGGIGVLTADTPIGPWEDPLGRPLITWSTPGVQGVVWLFDPAVLVDDDGKAYIYFGGGVPQGQDAMPNTARVMQLGDDMISVVGEAKVIPAPFMFEDSGINKINGLYYYSYCTNFYSGTRPQGSPPAGVIAYMTSKSPIGPWEYKGVILNNPGYFFGVGGNNHHQLFQFKGKWYIAYHAQTLAKDLGVAKGYRSPHINEVIIEGDKIKEVIADYKGVNQIKLFDPYKEVEAETFAWSAGVETKKANASNNMCLTGIDNGDWIALSKVDFGQTGPRKFEAMVSNVKGKSYIEIRLDSIDGRTIGVAEINPQNGSSSKWTRIETRVEDVTGVHDLYFVFKGENETDLFDMDFWKFVK</sequence>
<evidence type="ECO:0000313" key="8">
    <source>
        <dbReference type="EMBL" id="ADQ03729.1"/>
    </source>
</evidence>
<dbReference type="InterPro" id="IPR008979">
    <property type="entry name" value="Galactose-bd-like_sf"/>
</dbReference>
<feature type="active site" description="Proton acceptor" evidence="5">
    <location>
        <position position="69"/>
    </location>
</feature>
<dbReference type="Gene3D" id="2.115.10.20">
    <property type="entry name" value="Glycosyl hydrolase domain, family 43"/>
    <property type="match status" value="2"/>
</dbReference>
<gene>
    <name evidence="8" type="ordered locus">Calow_0121</name>
</gene>
<feature type="site" description="Important for catalytic activity, responsible for pKa modulation of the active site Glu and correct orientation of both the proton donor and substrate" evidence="6">
    <location>
        <position position="179"/>
    </location>
</feature>
<dbReference type="CAZy" id="CBM22">
    <property type="family name" value="Carbohydrate-Binding Module Family 22"/>
</dbReference>
<name>E4Q2A1_CALOW</name>
<dbReference type="GO" id="GO:0030246">
    <property type="term" value="F:carbohydrate binding"/>
    <property type="evidence" value="ECO:0007669"/>
    <property type="project" value="InterPro"/>
</dbReference>
<keyword evidence="2" id="KW-0732">Signal</keyword>
<evidence type="ECO:0000256" key="1">
    <source>
        <dbReference type="ARBA" id="ARBA00009865"/>
    </source>
</evidence>
<protein>
    <submittedName>
        <fullName evidence="8">Glycoside hydrolase family 43</fullName>
    </submittedName>
</protein>
<evidence type="ECO:0000313" key="9">
    <source>
        <dbReference type="Proteomes" id="UP000006889"/>
    </source>
</evidence>
<dbReference type="InterPro" id="IPR006584">
    <property type="entry name" value="Cellulose-bd_IV"/>
</dbReference>
<accession>E4Q2A1</accession>
<dbReference type="InterPro" id="IPR003305">
    <property type="entry name" value="CenC_carb-bd"/>
</dbReference>
<keyword evidence="3 8" id="KW-0378">Hydrolase</keyword>
<dbReference type="CAZy" id="CBM6">
    <property type="family name" value="Carbohydrate-Binding Module Family 6"/>
</dbReference>
<feature type="active site" description="Proton donor" evidence="5">
    <location>
        <position position="230"/>
    </location>
</feature>
<dbReference type="Gene3D" id="2.60.120.200">
    <property type="match status" value="1"/>
</dbReference>
<dbReference type="PANTHER" id="PTHR42812">
    <property type="entry name" value="BETA-XYLOSIDASE"/>
    <property type="match status" value="1"/>
</dbReference>
<dbReference type="eggNOG" id="COG3507">
    <property type="taxonomic scope" value="Bacteria"/>
</dbReference>
<dbReference type="SUPFAM" id="SSF49785">
    <property type="entry name" value="Galactose-binding domain-like"/>
    <property type="match status" value="2"/>
</dbReference>
<evidence type="ECO:0000256" key="3">
    <source>
        <dbReference type="ARBA" id="ARBA00022801"/>
    </source>
</evidence>
<dbReference type="Pfam" id="PF04616">
    <property type="entry name" value="Glyco_hydro_43"/>
    <property type="match status" value="2"/>
</dbReference>
<evidence type="ECO:0000256" key="6">
    <source>
        <dbReference type="PIRSR" id="PIRSR606710-2"/>
    </source>
</evidence>
<dbReference type="KEGG" id="cow:Calow_0121"/>
<dbReference type="SUPFAM" id="SSF75005">
    <property type="entry name" value="Arabinanase/levansucrase/invertase"/>
    <property type="match status" value="2"/>
</dbReference>
<dbReference type="STRING" id="632518.Calow_0121"/>
<evidence type="ECO:0000256" key="4">
    <source>
        <dbReference type="ARBA" id="ARBA00023295"/>
    </source>
</evidence>
<dbReference type="CDD" id="cd09001">
    <property type="entry name" value="GH43_FsAxh1-like"/>
    <property type="match status" value="1"/>
</dbReference>
<dbReference type="InterPro" id="IPR023296">
    <property type="entry name" value="Glyco_hydro_beta-prop_sf"/>
</dbReference>
<dbReference type="SMART" id="SM00606">
    <property type="entry name" value="CBD_IV"/>
    <property type="match status" value="1"/>
</dbReference>
<evidence type="ECO:0000259" key="7">
    <source>
        <dbReference type="PROSITE" id="PS51175"/>
    </source>
</evidence>
<evidence type="ECO:0000256" key="5">
    <source>
        <dbReference type="PIRSR" id="PIRSR606710-1"/>
    </source>
</evidence>
<dbReference type="PROSITE" id="PS51175">
    <property type="entry name" value="CBM6"/>
    <property type="match status" value="1"/>
</dbReference>
<dbReference type="GO" id="GO:0005975">
    <property type="term" value="P:carbohydrate metabolic process"/>
    <property type="evidence" value="ECO:0007669"/>
    <property type="project" value="InterPro"/>
</dbReference>
<dbReference type="InterPro" id="IPR005084">
    <property type="entry name" value="CBM6"/>
</dbReference>
<dbReference type="InterPro" id="IPR013320">
    <property type="entry name" value="ConA-like_dom_sf"/>
</dbReference>
<dbReference type="SUPFAM" id="SSF49899">
    <property type="entry name" value="Concanavalin A-like lectins/glucanases"/>
    <property type="match status" value="1"/>
</dbReference>
<dbReference type="GO" id="GO:0004553">
    <property type="term" value="F:hydrolase activity, hydrolyzing O-glycosyl compounds"/>
    <property type="evidence" value="ECO:0007669"/>
    <property type="project" value="InterPro"/>
</dbReference>
<dbReference type="Pfam" id="PF03422">
    <property type="entry name" value="CBM_6"/>
    <property type="match status" value="1"/>
</dbReference>
<dbReference type="Gene3D" id="2.60.120.260">
    <property type="entry name" value="Galactose-binding domain-like"/>
    <property type="match status" value="2"/>
</dbReference>
<dbReference type="InterPro" id="IPR006710">
    <property type="entry name" value="Glyco_hydro_43"/>
</dbReference>
<keyword evidence="9" id="KW-1185">Reference proteome</keyword>
<dbReference type="InterPro" id="IPR041542">
    <property type="entry name" value="GH43_C2"/>
</dbReference>
<reference evidence="8 9" key="2">
    <citation type="journal article" date="2011" name="J. Bacteriol.">
        <title>Complete genome sequences for the anaerobic, extremely thermophilic plant biomass-degrading bacteria Caldicellulosiruptor hydrothermalis, Caldicellulosiruptor kristjanssonii, Caldicellulosiruptor kronotskyensis, Caldicellulosiruptor owensenis, and Caldicellulosiruptor lactoaceticus.</title>
        <authorList>
            <person name="Blumer-Schuette S.E."/>
            <person name="Ozdemir I."/>
            <person name="Mistry D."/>
            <person name="Lucas S."/>
            <person name="Lapidus A."/>
            <person name="Cheng J.F."/>
            <person name="Goodwin L.A."/>
            <person name="Pitluck S."/>
            <person name="Land M.L."/>
            <person name="Hauser L.J."/>
            <person name="Woyke T."/>
            <person name="Mikhailova N."/>
            <person name="Pati A."/>
            <person name="Kyrpides N.C."/>
            <person name="Ivanova N."/>
            <person name="Detter J.C."/>
            <person name="Walston-Davenport K."/>
            <person name="Han S."/>
            <person name="Adams M.W."/>
            <person name="Kelly R.M."/>
        </authorList>
    </citation>
    <scope>NUCLEOTIDE SEQUENCE [LARGE SCALE GENOMIC DNA]</scope>
    <source>
        <strain evidence="9">ATCC 700167 / DSM 13100 / OL</strain>
    </source>
</reference>
<dbReference type="PANTHER" id="PTHR42812:SF12">
    <property type="entry name" value="BETA-XYLOSIDASE-RELATED"/>
    <property type="match status" value="1"/>
</dbReference>
<evidence type="ECO:0000256" key="2">
    <source>
        <dbReference type="ARBA" id="ARBA00022729"/>
    </source>
</evidence>
<dbReference type="HOGENOM" id="CLU_002602_0_0_9"/>
<feature type="domain" description="CBM6" evidence="7">
    <location>
        <begin position="1223"/>
        <end position="1350"/>
    </location>
</feature>
<proteinExistence type="inferred from homology"/>
<organism evidence="8 9">
    <name type="scientific">Caldicellulosiruptor owensensis (strain ATCC 700167 / DSM 13100 / OL)</name>
    <dbReference type="NCBI Taxonomy" id="632518"/>
    <lineage>
        <taxon>Bacteria</taxon>
        <taxon>Bacillati</taxon>
        <taxon>Bacillota</taxon>
        <taxon>Bacillota incertae sedis</taxon>
        <taxon>Caldicellulosiruptorales</taxon>
        <taxon>Caldicellulosiruptoraceae</taxon>
        <taxon>Caldicellulosiruptor</taxon>
    </lineage>
</organism>
<keyword evidence="4" id="KW-0326">Glycosidase</keyword>
<dbReference type="CAZy" id="GH43">
    <property type="family name" value="Glycoside Hydrolase Family 43"/>
</dbReference>
<dbReference type="Pfam" id="PF17851">
    <property type="entry name" value="GH43_C2"/>
    <property type="match status" value="1"/>
</dbReference>
<dbReference type="InterPro" id="IPR051795">
    <property type="entry name" value="Glycosyl_Hydrlase_43"/>
</dbReference>
<reference key="1">
    <citation type="submission" date="2010-09" db="EMBL/GenBank/DDBJ databases">
        <title>Complete sequence of Caldicellulosiruptor owensensis OL.</title>
        <authorList>
            <consortium name="US DOE Joint Genome Institute"/>
            <person name="Lucas S."/>
            <person name="Copeland A."/>
            <person name="Lapidus A."/>
            <person name="Cheng J.-F."/>
            <person name="Bruce D."/>
            <person name="Goodwin L."/>
            <person name="Pitluck S."/>
            <person name="Davenport K."/>
            <person name="Detter J.C."/>
            <person name="Han C."/>
            <person name="Tapia R."/>
            <person name="Land M."/>
            <person name="Hauser L."/>
            <person name="Chang Y.-J."/>
            <person name="Jeffries C."/>
            <person name="Kyrpides N."/>
            <person name="Ivanova N."/>
            <person name="Mikhailova N."/>
            <person name="Blumer-Schuette S.E."/>
            <person name="Kelly R.M."/>
            <person name="Woyke T."/>
        </authorList>
    </citation>
    <scope>NUCLEOTIDE SEQUENCE</scope>
    <source>
        <strain>OL</strain>
    </source>
</reference>
<dbReference type="EMBL" id="CP002216">
    <property type="protein sequence ID" value="ADQ03729.1"/>
    <property type="molecule type" value="Genomic_DNA"/>
</dbReference>
<dbReference type="CDD" id="cd09003">
    <property type="entry name" value="GH43_XynD-like"/>
    <property type="match status" value="1"/>
</dbReference>